<keyword evidence="2" id="KW-1185">Reference proteome</keyword>
<protein>
    <recommendedName>
        <fullName evidence="3">Phasin protein</fullName>
    </recommendedName>
</protein>
<proteinExistence type="predicted"/>
<dbReference type="Proteomes" id="UP000199608">
    <property type="component" value="Unassembled WGS sequence"/>
</dbReference>
<dbReference type="RefSeq" id="WP_014959034.1">
    <property type="nucleotide sequence ID" value="NZ_FNLL01000002.1"/>
</dbReference>
<accession>A0A1H2DUQ1</accession>
<name>A0A1H2DUQ1_9BACT</name>
<sequence length="86" mass="10063">METANIAKQMIGFQKSVFDNSFNAIAVVQDQTETMMNNFMGQFPWATEDGKKQLNETYNYTKKARDEFKKVVDQGYSQFEKLFDQK</sequence>
<evidence type="ECO:0000313" key="2">
    <source>
        <dbReference type="Proteomes" id="UP000199608"/>
    </source>
</evidence>
<reference evidence="2" key="1">
    <citation type="submission" date="2016-10" db="EMBL/GenBank/DDBJ databases">
        <authorList>
            <person name="Varghese N."/>
            <person name="Submissions S."/>
        </authorList>
    </citation>
    <scope>NUCLEOTIDE SEQUENCE [LARGE SCALE GENOMIC DNA]</scope>
    <source>
        <strain evidence="2">DSM 3384</strain>
    </source>
</reference>
<organism evidence="1 2">
    <name type="scientific">Desulfobacula phenolica</name>
    <dbReference type="NCBI Taxonomy" id="90732"/>
    <lineage>
        <taxon>Bacteria</taxon>
        <taxon>Pseudomonadati</taxon>
        <taxon>Thermodesulfobacteriota</taxon>
        <taxon>Desulfobacteria</taxon>
        <taxon>Desulfobacterales</taxon>
        <taxon>Desulfobacteraceae</taxon>
        <taxon>Desulfobacula</taxon>
    </lineage>
</organism>
<dbReference type="EMBL" id="FNLL01000002">
    <property type="protein sequence ID" value="SDT86551.1"/>
    <property type="molecule type" value="Genomic_DNA"/>
</dbReference>
<gene>
    <name evidence="1" type="ORF">SAMN04487931_102210</name>
</gene>
<evidence type="ECO:0000313" key="1">
    <source>
        <dbReference type="EMBL" id="SDT86551.1"/>
    </source>
</evidence>
<evidence type="ECO:0008006" key="3">
    <source>
        <dbReference type="Google" id="ProtNLM"/>
    </source>
</evidence>
<dbReference type="AlphaFoldDB" id="A0A1H2DUQ1"/>